<dbReference type="InterPro" id="IPR023057">
    <property type="entry name" value="GlnE"/>
</dbReference>
<keyword evidence="2" id="KW-0548">Nucleotidyltransferase</keyword>
<evidence type="ECO:0000256" key="2">
    <source>
        <dbReference type="ARBA" id="ARBA00022695"/>
    </source>
</evidence>
<protein>
    <recommendedName>
        <fullName evidence="11">Glutamate-ammonia-ligase adenylyltransferase</fullName>
    </recommendedName>
</protein>
<evidence type="ECO:0000256" key="5">
    <source>
        <dbReference type="ARBA" id="ARBA00022842"/>
    </source>
</evidence>
<dbReference type="InterPro" id="IPR013546">
    <property type="entry name" value="PII_UdlTrfase/GS_AdlTrfase"/>
</dbReference>
<name>A0A842HBA6_9BACT</name>
<keyword evidence="3" id="KW-0547">Nucleotide-binding</keyword>
<feature type="domain" description="PII-uridylyltransferase/Glutamine-synthetase adenylyltransferase" evidence="8">
    <location>
        <begin position="279"/>
        <end position="413"/>
    </location>
</feature>
<dbReference type="InterPro" id="IPR005190">
    <property type="entry name" value="GlnE_rpt_dom"/>
</dbReference>
<feature type="domain" description="PII-uridylyltransferase/Glutamine-synthetase adenylyltransferase" evidence="8">
    <location>
        <begin position="780"/>
        <end position="900"/>
    </location>
</feature>
<dbReference type="Proteomes" id="UP000546464">
    <property type="component" value="Unassembled WGS sequence"/>
</dbReference>
<keyword evidence="4" id="KW-0067">ATP-binding</keyword>
<dbReference type="GO" id="GO:0005829">
    <property type="term" value="C:cytosol"/>
    <property type="evidence" value="ECO:0007669"/>
    <property type="project" value="TreeGrafter"/>
</dbReference>
<accession>A0A842HBA6</accession>
<dbReference type="EMBL" id="JACHVB010000014">
    <property type="protein sequence ID" value="MBC2593702.1"/>
    <property type="molecule type" value="Genomic_DNA"/>
</dbReference>
<keyword evidence="6" id="KW-0511">Multifunctional enzyme</keyword>
<keyword evidence="10" id="KW-1185">Reference proteome</keyword>
<dbReference type="Gene3D" id="1.20.120.330">
    <property type="entry name" value="Nucleotidyltransferases domain 2"/>
    <property type="match status" value="2"/>
</dbReference>
<keyword evidence="5" id="KW-0460">Magnesium</keyword>
<evidence type="ECO:0000313" key="10">
    <source>
        <dbReference type="Proteomes" id="UP000546464"/>
    </source>
</evidence>
<dbReference type="GO" id="GO:0005524">
    <property type="term" value="F:ATP binding"/>
    <property type="evidence" value="ECO:0007669"/>
    <property type="project" value="UniProtKB-KW"/>
</dbReference>
<evidence type="ECO:0000256" key="3">
    <source>
        <dbReference type="ARBA" id="ARBA00022741"/>
    </source>
</evidence>
<dbReference type="GO" id="GO:0000820">
    <property type="term" value="P:regulation of glutamine family amino acid metabolic process"/>
    <property type="evidence" value="ECO:0007669"/>
    <property type="project" value="TreeGrafter"/>
</dbReference>
<dbReference type="GO" id="GO:0008882">
    <property type="term" value="F:[glutamate-ammonia-ligase] adenylyltransferase activity"/>
    <property type="evidence" value="ECO:0007669"/>
    <property type="project" value="InterPro"/>
</dbReference>
<proteinExistence type="predicted"/>
<evidence type="ECO:0000313" key="9">
    <source>
        <dbReference type="EMBL" id="MBC2593702.1"/>
    </source>
</evidence>
<evidence type="ECO:0000259" key="7">
    <source>
        <dbReference type="Pfam" id="PF03710"/>
    </source>
</evidence>
<dbReference type="AlphaFoldDB" id="A0A842HBA6"/>
<comment type="caution">
    <text evidence="9">The sequence shown here is derived from an EMBL/GenBank/DDBJ whole genome shotgun (WGS) entry which is preliminary data.</text>
</comment>
<keyword evidence="1" id="KW-0808">Transferase</keyword>
<dbReference type="SUPFAM" id="SSF81593">
    <property type="entry name" value="Nucleotidyltransferase substrate binding subunit/domain"/>
    <property type="match status" value="2"/>
</dbReference>
<evidence type="ECO:0000256" key="1">
    <source>
        <dbReference type="ARBA" id="ARBA00022679"/>
    </source>
</evidence>
<dbReference type="Pfam" id="PF08335">
    <property type="entry name" value="GlnD_UR_UTase"/>
    <property type="match status" value="2"/>
</dbReference>
<sequence length="902" mass="101918">MSESWLQRLRAWSPHFARRLERFPPEREWLDRELAQGRDWDTADLEKLWAELAPQEPQVCSEAALGTLQQLRQRVSLRVAAREIAGLAPVDTSLREMTLLAEFCLRRLCGWLWAELTARHGTPFNEETGQPARWCVMALGKFGGGELNFCSDLDLVYVVDGHGPCEGGPGRWDSRQFFDRFFRDLSARLSQNAPEGQLYRIDLRLRPEGETGPLVRTFAALTGYYWSAGQLWERMAWIKARPVAGDRALAGEILEELNPFRYPRSLTGNLVSEVAGLKARTEREVVGEARLAADIKSGPGGIREIEYPVQALQLLEGGRNPFLQSGSTLEALGQLARYGLLPPAEAGELTEAYRFLRMVENRLQMRADAPAHLLPENSGQREALALSLGFADWVHFLDELDRRRERVHALFADRFVTPLDEHRLEAWSAFLAGQEPEPFVRSCLQQWFPRAEDIPARLRHFVLGDAQFLITRDQVRAFLDLSQHWDDLLPRLARPLRTLERVGDFAEQYGSRRQFFQAGGNPGLLRTLCLLFDRSNFIFTLFCRHPEMVDELMAEAPRRRKNRDELRREVGLLPRGEDFPRLLWLYVKAEQVRLAMGELLYDLPLEKTTRSLAALADVAVEAALAEADPEGELAVIAAGKFGGGALTPGSDLDLMVWGSRKNLTRQGEKARALTRLLGYRTPLGPVFEVDQRLRPHGQDGPLVVTPEAFREYHAGAGAQAWERQLLCRCRPVAGNPDLLADFERQRDELLYAGAPPQAADFLDMRARIEATAAPEAASAYKTGPGGLVDVDFAAQWLQMTCGRAETALRRTDTRKILRTAARIGCLDKAVAEDLLEDHGFLRMIELNLRRVDFTGVSRLPEGEVERRSLAHWMGYGDFAGLRADLSRRMARVRGHFSRLFEM</sequence>
<dbReference type="SUPFAM" id="SSF81301">
    <property type="entry name" value="Nucleotidyltransferase"/>
    <property type="match status" value="2"/>
</dbReference>
<evidence type="ECO:0000256" key="6">
    <source>
        <dbReference type="ARBA" id="ARBA00023268"/>
    </source>
</evidence>
<dbReference type="Pfam" id="PF03710">
    <property type="entry name" value="GlnE"/>
    <property type="match status" value="2"/>
</dbReference>
<feature type="domain" description="Glutamate-ammonia ligase adenylyltransferase repeated" evidence="7">
    <location>
        <begin position="6"/>
        <end position="252"/>
    </location>
</feature>
<feature type="domain" description="Glutamate-ammonia ligase adenylyltransferase repeated" evidence="7">
    <location>
        <begin position="528"/>
        <end position="744"/>
    </location>
</feature>
<gene>
    <name evidence="9" type="ORF">H5P28_05445</name>
</gene>
<evidence type="ECO:0008006" key="11">
    <source>
        <dbReference type="Google" id="ProtNLM"/>
    </source>
</evidence>
<evidence type="ECO:0000256" key="4">
    <source>
        <dbReference type="ARBA" id="ARBA00022840"/>
    </source>
</evidence>
<dbReference type="RefSeq" id="WP_185674703.1">
    <property type="nucleotide sequence ID" value="NZ_JACHVB010000014.1"/>
</dbReference>
<dbReference type="InterPro" id="IPR043519">
    <property type="entry name" value="NT_sf"/>
</dbReference>
<reference evidence="9 10" key="1">
    <citation type="submission" date="2020-07" db="EMBL/GenBank/DDBJ databases">
        <authorList>
            <person name="Feng X."/>
        </authorList>
    </citation>
    <scope>NUCLEOTIDE SEQUENCE [LARGE SCALE GENOMIC DNA]</scope>
    <source>
        <strain evidence="9 10">JCM31066</strain>
    </source>
</reference>
<dbReference type="PANTHER" id="PTHR30621">
    <property type="entry name" value="GLUTAMINE SYNTHETASE ADENYLYLTRANSFERASE"/>
    <property type="match status" value="1"/>
</dbReference>
<evidence type="ECO:0000259" key="8">
    <source>
        <dbReference type="Pfam" id="PF08335"/>
    </source>
</evidence>
<dbReference type="CDD" id="cd05401">
    <property type="entry name" value="NT_GlnE_GlnD_like"/>
    <property type="match status" value="2"/>
</dbReference>
<organism evidence="9 10">
    <name type="scientific">Ruficoccus amylovorans</name>
    <dbReference type="NCBI Taxonomy" id="1804625"/>
    <lineage>
        <taxon>Bacteria</taxon>
        <taxon>Pseudomonadati</taxon>
        <taxon>Verrucomicrobiota</taxon>
        <taxon>Opitutia</taxon>
        <taxon>Puniceicoccales</taxon>
        <taxon>Cerasicoccaceae</taxon>
        <taxon>Ruficoccus</taxon>
    </lineage>
</organism>
<dbReference type="PANTHER" id="PTHR30621:SF0">
    <property type="entry name" value="BIFUNCTIONAL GLUTAMINE SYNTHETASE ADENYLYLTRANSFERASE_ADENYLYL-REMOVING ENZYME"/>
    <property type="match status" value="1"/>
</dbReference>
<dbReference type="Gene3D" id="3.30.460.10">
    <property type="entry name" value="Beta Polymerase, domain 2"/>
    <property type="match status" value="2"/>
</dbReference>